<dbReference type="Proteomes" id="UP000659223">
    <property type="component" value="Unassembled WGS sequence"/>
</dbReference>
<dbReference type="Gene3D" id="2.100.10.50">
    <property type="match status" value="1"/>
</dbReference>
<keyword evidence="3" id="KW-1185">Reference proteome</keyword>
<evidence type="ECO:0000313" key="2">
    <source>
        <dbReference type="EMBL" id="GGX87324.1"/>
    </source>
</evidence>
<evidence type="ECO:0000259" key="1">
    <source>
        <dbReference type="PROSITE" id="PS51498"/>
    </source>
</evidence>
<evidence type="ECO:0000313" key="3">
    <source>
        <dbReference type="Proteomes" id="UP000659223"/>
    </source>
</evidence>
<name>A0ABQ2YMN2_9ACTN</name>
<proteinExistence type="predicted"/>
<feature type="domain" description="MABP" evidence="1">
    <location>
        <begin position="1"/>
        <end position="94"/>
    </location>
</feature>
<comment type="caution">
    <text evidence="2">The sequence shown here is derived from an EMBL/GenBank/DDBJ whole genome shotgun (WGS) entry which is preliminary data.</text>
</comment>
<dbReference type="InterPro" id="IPR023341">
    <property type="entry name" value="MABP"/>
</dbReference>
<reference evidence="3" key="1">
    <citation type="journal article" date="2019" name="Int. J. Syst. Evol. Microbiol.">
        <title>The Global Catalogue of Microorganisms (GCM) 10K type strain sequencing project: providing services to taxonomists for standard genome sequencing and annotation.</title>
        <authorList>
            <consortium name="The Broad Institute Genomics Platform"/>
            <consortium name="The Broad Institute Genome Sequencing Center for Infectious Disease"/>
            <person name="Wu L."/>
            <person name="Ma J."/>
        </authorList>
    </citation>
    <scope>NUCLEOTIDE SEQUENCE [LARGE SCALE GENOMIC DNA]</scope>
    <source>
        <strain evidence="3">JCM 4586</strain>
    </source>
</reference>
<dbReference type="EMBL" id="BMUT01000007">
    <property type="protein sequence ID" value="GGX87324.1"/>
    <property type="molecule type" value="Genomic_DNA"/>
</dbReference>
<organism evidence="2 3">
    <name type="scientific">Streptomyces hiroshimensis</name>
    <dbReference type="NCBI Taxonomy" id="66424"/>
    <lineage>
        <taxon>Bacteria</taxon>
        <taxon>Bacillati</taxon>
        <taxon>Actinomycetota</taxon>
        <taxon>Actinomycetes</taxon>
        <taxon>Kitasatosporales</taxon>
        <taxon>Streptomycetaceae</taxon>
        <taxon>Streptomyces</taxon>
    </lineage>
</organism>
<gene>
    <name evidence="2" type="ORF">GCM10010324_36020</name>
</gene>
<dbReference type="PROSITE" id="PS51498">
    <property type="entry name" value="MABP"/>
    <property type="match status" value="1"/>
</dbReference>
<accession>A0ABQ2YMN2</accession>
<protein>
    <recommendedName>
        <fullName evidence="1">MABP domain-containing protein</fullName>
    </recommendedName>
</protein>
<sequence>MDYICDLQVVNGKDRQPPKDWTRIPTNLNEGAGGSFLYFAFKTSDDRSQAITDIRFCQGDKPKPDPGYQLIDTDLNEKTTKHGSAIWAAFTHDPVAGAPLTELDVHAGDMIGYQPELPWFRIDQDLNHNAGGKYVYLLYTTV</sequence>